<organism evidence="2 3">
    <name type="scientific">SAR86 cluster bacterium</name>
    <dbReference type="NCBI Taxonomy" id="2030880"/>
    <lineage>
        <taxon>Bacteria</taxon>
        <taxon>Pseudomonadati</taxon>
        <taxon>Pseudomonadota</taxon>
        <taxon>Gammaproteobacteria</taxon>
        <taxon>SAR86 cluster</taxon>
    </lineage>
</organism>
<comment type="caution">
    <text evidence="2">The sequence shown here is derived from an EMBL/GenBank/DDBJ whole genome shotgun (WGS) entry which is preliminary data.</text>
</comment>
<proteinExistence type="predicted"/>
<dbReference type="Gene3D" id="1.20.1250.20">
    <property type="entry name" value="MFS general substrate transporter like domains"/>
    <property type="match status" value="1"/>
</dbReference>
<dbReference type="SUPFAM" id="SSF103473">
    <property type="entry name" value="MFS general substrate transporter"/>
    <property type="match status" value="1"/>
</dbReference>
<feature type="transmembrane region" description="Helical" evidence="1">
    <location>
        <begin position="112"/>
        <end position="130"/>
    </location>
</feature>
<evidence type="ECO:0000313" key="2">
    <source>
        <dbReference type="EMBL" id="RZO23808.1"/>
    </source>
</evidence>
<keyword evidence="1" id="KW-0472">Membrane</keyword>
<dbReference type="AlphaFoldDB" id="A0A520MRH0"/>
<gene>
    <name evidence="2" type="ORF">EVA99_03160</name>
</gene>
<sequence>MLNKSNFIFPSISKNTIFSGLFFFFVLLSLFVLRPFRQTIAADIGTADLTFFLFLVVIVMLLVNPIYSYMVSRINQKRIVLYIYGFFILNLIGFLIFYTVFPSSFTVKAIFYVWYNIFNFFLVAIFWAITVNSFNIEGGKKFFGLISACGSLGAAFGGFLVDSYLYDKQNLSLVITIITLSLAIFFSSKVVREEIKLRDNKSSAVDDIFEQFRQIKQNPIIRRFVLYAFTWTCLSTALWFFQLELVNSYTDDSAIKTRVFGRADSIVPIITLAIQLLFTSWILRSKFLGIRFVLTVYGFLFALGFLAISGYFSEYLLSTTGLMLFLVLQGTMRPFEYGLNKPAREAVFTTLSSKEKYKSTVFIDTFTNRFGDATGGFLFNSLFSFGLVLYTAPLAIIPLAIFLIGLGWNISESIEKGKTA</sequence>
<feature type="transmembrane region" description="Helical" evidence="1">
    <location>
        <begin position="224"/>
        <end position="245"/>
    </location>
</feature>
<feature type="transmembrane region" description="Helical" evidence="1">
    <location>
        <begin position="173"/>
        <end position="191"/>
    </location>
</feature>
<reference evidence="2 3" key="1">
    <citation type="submission" date="2019-02" db="EMBL/GenBank/DDBJ databases">
        <title>Prokaryotic population dynamics and viral predation in marine succession experiment using metagenomics: the confinement effect.</title>
        <authorList>
            <person name="Haro-Moreno J.M."/>
            <person name="Rodriguez-Valera F."/>
            <person name="Lopez-Perez M."/>
        </authorList>
    </citation>
    <scope>NUCLEOTIDE SEQUENCE [LARGE SCALE GENOMIC DNA]</scope>
    <source>
        <strain evidence="2">MED-G166</strain>
    </source>
</reference>
<dbReference type="EMBL" id="SHBL01000024">
    <property type="protein sequence ID" value="RZO23808.1"/>
    <property type="molecule type" value="Genomic_DNA"/>
</dbReference>
<feature type="transmembrane region" description="Helical" evidence="1">
    <location>
        <begin position="142"/>
        <end position="161"/>
    </location>
</feature>
<feature type="transmembrane region" description="Helical" evidence="1">
    <location>
        <begin position="265"/>
        <end position="283"/>
    </location>
</feature>
<evidence type="ECO:0000256" key="1">
    <source>
        <dbReference type="SAM" id="Phobius"/>
    </source>
</evidence>
<keyword evidence="1" id="KW-1133">Transmembrane helix</keyword>
<dbReference type="PANTHER" id="PTHR43596">
    <property type="entry name" value="ADP,ATP CARRIER PROTEIN"/>
    <property type="match status" value="1"/>
</dbReference>
<evidence type="ECO:0008006" key="4">
    <source>
        <dbReference type="Google" id="ProtNLM"/>
    </source>
</evidence>
<dbReference type="PANTHER" id="PTHR43596:SF1">
    <property type="entry name" value="ADP,ATP CARRIER PROTEIN"/>
    <property type="match status" value="1"/>
</dbReference>
<feature type="transmembrane region" description="Helical" evidence="1">
    <location>
        <begin position="51"/>
        <end position="67"/>
    </location>
</feature>
<accession>A0A520MRH0</accession>
<feature type="transmembrane region" description="Helical" evidence="1">
    <location>
        <begin position="79"/>
        <end position="100"/>
    </location>
</feature>
<protein>
    <recommendedName>
        <fullName evidence="4">MFS transporter</fullName>
    </recommendedName>
</protein>
<dbReference type="InterPro" id="IPR036259">
    <property type="entry name" value="MFS_trans_sf"/>
</dbReference>
<keyword evidence="1" id="KW-0812">Transmembrane</keyword>
<feature type="transmembrane region" description="Helical" evidence="1">
    <location>
        <begin position="290"/>
        <end position="312"/>
    </location>
</feature>
<name>A0A520MRH0_9GAMM</name>
<evidence type="ECO:0000313" key="3">
    <source>
        <dbReference type="Proteomes" id="UP000320146"/>
    </source>
</evidence>
<dbReference type="Proteomes" id="UP000320146">
    <property type="component" value="Unassembled WGS sequence"/>
</dbReference>
<feature type="transmembrane region" description="Helical" evidence="1">
    <location>
        <begin position="387"/>
        <end position="408"/>
    </location>
</feature>